<dbReference type="AlphaFoldDB" id="A0A913ZLR8"/>
<evidence type="ECO:0000256" key="6">
    <source>
        <dbReference type="PROSITE-ProRule" id="PRU00042"/>
    </source>
</evidence>
<name>A0A913ZLR8_PATMI</name>
<dbReference type="Pfam" id="PF00096">
    <property type="entry name" value="zf-C2H2"/>
    <property type="match status" value="6"/>
</dbReference>
<feature type="domain" description="C2H2-type" evidence="8">
    <location>
        <begin position="334"/>
        <end position="361"/>
    </location>
</feature>
<feature type="domain" description="C2H2-type" evidence="8">
    <location>
        <begin position="448"/>
        <end position="475"/>
    </location>
</feature>
<dbReference type="SMART" id="SM00355">
    <property type="entry name" value="ZnF_C2H2"/>
    <property type="match status" value="12"/>
</dbReference>
<dbReference type="OrthoDB" id="10261408at2759"/>
<evidence type="ECO:0000256" key="4">
    <source>
        <dbReference type="ARBA" id="ARBA00022771"/>
    </source>
</evidence>
<dbReference type="PANTHER" id="PTHR24384:SF218">
    <property type="entry name" value="ZINC FINGER PROTEIN 502"/>
    <property type="match status" value="1"/>
</dbReference>
<dbReference type="GO" id="GO:0008270">
    <property type="term" value="F:zinc ion binding"/>
    <property type="evidence" value="ECO:0007669"/>
    <property type="project" value="UniProtKB-KW"/>
</dbReference>
<evidence type="ECO:0000256" key="3">
    <source>
        <dbReference type="ARBA" id="ARBA00022737"/>
    </source>
</evidence>
<dbReference type="EnsemblMetazoa" id="XM_038196073.1">
    <property type="protein sequence ID" value="XP_038052001.1"/>
    <property type="gene ID" value="LOC119724828"/>
</dbReference>
<feature type="region of interest" description="Disordered" evidence="7">
    <location>
        <begin position="124"/>
        <end position="150"/>
    </location>
</feature>
<accession>A0A913ZLR8</accession>
<feature type="domain" description="C2H2-type" evidence="8">
    <location>
        <begin position="281"/>
        <end position="308"/>
    </location>
</feature>
<dbReference type="Proteomes" id="UP000887568">
    <property type="component" value="Unplaced"/>
</dbReference>
<dbReference type="PROSITE" id="PS00028">
    <property type="entry name" value="ZINC_FINGER_C2H2_1"/>
    <property type="match status" value="9"/>
</dbReference>
<evidence type="ECO:0000259" key="8">
    <source>
        <dbReference type="PROSITE" id="PS50157"/>
    </source>
</evidence>
<keyword evidence="10" id="KW-1185">Reference proteome</keyword>
<sequence length="503" mass="57472">MYEREISLFFQTVSHFSPTAVVLCTNTDYRSGFLHQAPFLCPERTLILPKGEQILKKASSESSNAEHSCASFTRRAKLLAHQVRHSVQAELECEICLESFTSQGELHVHQKLCGSHEFEEELDAEDFDPEDMSDESEDEENYSLKSKTSLKTHGQRKEKLSYAESKACFTQKSTLKRQQAVHSHNTSLVCDFCDVGFSTNSQLKLHQRKHANQKKVYACPICGKTLPSSLHVSQHIANPTICVDELCGSKETFPCAECNKYFKLKKHLKQHQVIHTRNTSLVCDLCEVCFSTNYQLKLHQRKHANQRKVYTCLICGKNVTTGRHYLEHVGSHDRDCKICGYHFSSTYALKMHQAVHTKTRDYICDVCGKGYGNQKRLQSHRSIHSNAKSYLCEVCGKGFLNITLLSTHRLVHGKEKLCLCTTCGKKFSTKTGVKNHEKSHMKERLRPNVCHICGDAFLQPHHLQNHLDAHSKERPFICMVCDKAFVLKHHLKAHLKTHTVDFR</sequence>
<keyword evidence="3" id="KW-0677">Repeat</keyword>
<feature type="domain" description="C2H2-type" evidence="8">
    <location>
        <begin position="91"/>
        <end position="121"/>
    </location>
</feature>
<evidence type="ECO:0000313" key="9">
    <source>
        <dbReference type="EnsemblMetazoa" id="XP_038052001.1"/>
    </source>
</evidence>
<feature type="domain" description="C2H2-type" evidence="8">
    <location>
        <begin position="253"/>
        <end position="280"/>
    </location>
</feature>
<feature type="domain" description="C2H2-type" evidence="8">
    <location>
        <begin position="362"/>
        <end position="389"/>
    </location>
</feature>
<organism evidence="9 10">
    <name type="scientific">Patiria miniata</name>
    <name type="common">Bat star</name>
    <name type="synonym">Asterina miniata</name>
    <dbReference type="NCBI Taxonomy" id="46514"/>
    <lineage>
        <taxon>Eukaryota</taxon>
        <taxon>Metazoa</taxon>
        <taxon>Echinodermata</taxon>
        <taxon>Eleutherozoa</taxon>
        <taxon>Asterozoa</taxon>
        <taxon>Asteroidea</taxon>
        <taxon>Valvatacea</taxon>
        <taxon>Valvatida</taxon>
        <taxon>Asterinidae</taxon>
        <taxon>Patiria</taxon>
    </lineage>
</organism>
<keyword evidence="4 6" id="KW-0863">Zinc-finger</keyword>
<dbReference type="GeneID" id="119724828"/>
<feature type="domain" description="C2H2-type" evidence="8">
    <location>
        <begin position="476"/>
        <end position="499"/>
    </location>
</feature>
<dbReference type="InterPro" id="IPR050752">
    <property type="entry name" value="C2H2-ZF_domain"/>
</dbReference>
<dbReference type="Gene3D" id="3.30.160.60">
    <property type="entry name" value="Classic Zinc Finger"/>
    <property type="match status" value="7"/>
</dbReference>
<evidence type="ECO:0000256" key="7">
    <source>
        <dbReference type="SAM" id="MobiDB-lite"/>
    </source>
</evidence>
<keyword evidence="5" id="KW-0862">Zinc</keyword>
<dbReference type="PANTHER" id="PTHR24384">
    <property type="entry name" value="FINGER PUTATIVE TRANSCRIPTION FACTOR FAMILY-RELATED"/>
    <property type="match status" value="1"/>
</dbReference>
<evidence type="ECO:0000256" key="5">
    <source>
        <dbReference type="ARBA" id="ARBA00022833"/>
    </source>
</evidence>
<evidence type="ECO:0000313" key="10">
    <source>
        <dbReference type="Proteomes" id="UP000887568"/>
    </source>
</evidence>
<feature type="domain" description="C2H2-type" evidence="8">
    <location>
        <begin position="188"/>
        <end position="215"/>
    </location>
</feature>
<dbReference type="SUPFAM" id="SSF57667">
    <property type="entry name" value="beta-beta-alpha zinc fingers"/>
    <property type="match status" value="6"/>
</dbReference>
<dbReference type="PROSITE" id="PS50157">
    <property type="entry name" value="ZINC_FINGER_C2H2_2"/>
    <property type="match status" value="10"/>
</dbReference>
<dbReference type="FunFam" id="3.30.160.60:FF:000446">
    <property type="entry name" value="Zinc finger protein"/>
    <property type="match status" value="2"/>
</dbReference>
<feature type="domain" description="C2H2-type" evidence="8">
    <location>
        <begin position="390"/>
        <end position="417"/>
    </location>
</feature>
<reference evidence="9" key="1">
    <citation type="submission" date="2022-11" db="UniProtKB">
        <authorList>
            <consortium name="EnsemblMetazoa"/>
        </authorList>
    </citation>
    <scope>IDENTIFICATION</scope>
</reference>
<protein>
    <recommendedName>
        <fullName evidence="8">C2H2-type domain-containing protein</fullName>
    </recommendedName>
</protein>
<keyword evidence="2" id="KW-0479">Metal-binding</keyword>
<dbReference type="InterPro" id="IPR036236">
    <property type="entry name" value="Znf_C2H2_sf"/>
</dbReference>
<evidence type="ECO:0000256" key="1">
    <source>
        <dbReference type="ARBA" id="ARBA00006991"/>
    </source>
</evidence>
<evidence type="ECO:0000256" key="2">
    <source>
        <dbReference type="ARBA" id="ARBA00022723"/>
    </source>
</evidence>
<feature type="domain" description="C2H2-type" evidence="8">
    <location>
        <begin position="418"/>
        <end position="445"/>
    </location>
</feature>
<feature type="compositionally biased region" description="Acidic residues" evidence="7">
    <location>
        <begin position="124"/>
        <end position="141"/>
    </location>
</feature>
<proteinExistence type="inferred from homology"/>
<dbReference type="GO" id="GO:0000981">
    <property type="term" value="F:DNA-binding transcription factor activity, RNA polymerase II-specific"/>
    <property type="evidence" value="ECO:0007669"/>
    <property type="project" value="TreeGrafter"/>
</dbReference>
<dbReference type="GO" id="GO:0000978">
    <property type="term" value="F:RNA polymerase II cis-regulatory region sequence-specific DNA binding"/>
    <property type="evidence" value="ECO:0007669"/>
    <property type="project" value="TreeGrafter"/>
</dbReference>
<dbReference type="RefSeq" id="XP_038052001.1">
    <property type="nucleotide sequence ID" value="XM_038196073.1"/>
</dbReference>
<comment type="similarity">
    <text evidence="1">Belongs to the krueppel C2H2-type zinc-finger protein family.</text>
</comment>
<dbReference type="InterPro" id="IPR013087">
    <property type="entry name" value="Znf_C2H2_type"/>
</dbReference>